<dbReference type="AlphaFoldDB" id="A0A067SKS9"/>
<gene>
    <name evidence="3" type="ORF">GALMADRAFT_159330</name>
</gene>
<name>A0A067SKS9_GALM3</name>
<evidence type="ECO:0000256" key="2">
    <source>
        <dbReference type="SAM" id="Phobius"/>
    </source>
</evidence>
<proteinExistence type="predicted"/>
<dbReference type="Gene3D" id="2.60.120.260">
    <property type="entry name" value="Galactose-binding domain-like"/>
    <property type="match status" value="1"/>
</dbReference>
<dbReference type="EMBL" id="KL142392">
    <property type="protein sequence ID" value="KDR71476.1"/>
    <property type="molecule type" value="Genomic_DNA"/>
</dbReference>
<protein>
    <submittedName>
        <fullName evidence="3">Uncharacterized protein</fullName>
    </submittedName>
</protein>
<sequence length="458" mass="49603">MEAADFVIVDDTDPAIKYGSGWALFDNEGASLGHTGGALYNTLHGTTSQTKFTFTYNGALGSLFVVGTIRTGSPASWNCTVDNKPIPTFQPKEAANHFKMCGTTASPGMTGDHTLQFNVNPLGESAAFFDYVLYTPAPTSGPQDQVFNSSNARFQYSQHWVSTLLGQVTPTAGEKLEFDFNGYSLTWFGFFDGIAVGQASATYSLDGLDPITFIIDTKSSELSEMTDQVFFQTPTFDLADHHLEVVFQGSSDGIPLSLNRIVVQNDTFGIRLTPTPSNTIGSRPGATSATSGNHGEPTHSVSNGVQKPPPKPGIIVGSIIGVVAVLVCIAILTRRRLLRRINDSSQARNERPEPFHHLPVAESNRSTEKHFQDVGGNSMAVGQCSIPRPSKTRRWAETTASIFRTSPPSSANETETALAPPSHRRPPRLLMHQDSGARVPQPDDESEIIEVPPTYEER</sequence>
<dbReference type="HOGENOM" id="CLU_036313_2_1_1"/>
<dbReference type="OrthoDB" id="3013353at2759"/>
<keyword evidence="2" id="KW-0472">Membrane</keyword>
<feature type="compositionally biased region" description="Polar residues" evidence="1">
    <location>
        <begin position="398"/>
        <end position="415"/>
    </location>
</feature>
<evidence type="ECO:0000256" key="1">
    <source>
        <dbReference type="SAM" id="MobiDB-lite"/>
    </source>
</evidence>
<organism evidence="3 4">
    <name type="scientific">Galerina marginata (strain CBS 339.88)</name>
    <dbReference type="NCBI Taxonomy" id="685588"/>
    <lineage>
        <taxon>Eukaryota</taxon>
        <taxon>Fungi</taxon>
        <taxon>Dikarya</taxon>
        <taxon>Basidiomycota</taxon>
        <taxon>Agaricomycotina</taxon>
        <taxon>Agaricomycetes</taxon>
        <taxon>Agaricomycetidae</taxon>
        <taxon>Agaricales</taxon>
        <taxon>Agaricineae</taxon>
        <taxon>Strophariaceae</taxon>
        <taxon>Galerina</taxon>
    </lineage>
</organism>
<evidence type="ECO:0000313" key="3">
    <source>
        <dbReference type="EMBL" id="KDR71476.1"/>
    </source>
</evidence>
<dbReference type="Proteomes" id="UP000027222">
    <property type="component" value="Unassembled WGS sequence"/>
</dbReference>
<evidence type="ECO:0000313" key="4">
    <source>
        <dbReference type="Proteomes" id="UP000027222"/>
    </source>
</evidence>
<keyword evidence="2" id="KW-1133">Transmembrane helix</keyword>
<feature type="transmembrane region" description="Helical" evidence="2">
    <location>
        <begin position="313"/>
        <end position="332"/>
    </location>
</feature>
<feature type="compositionally biased region" description="Polar residues" evidence="1">
    <location>
        <begin position="274"/>
        <end position="303"/>
    </location>
</feature>
<keyword evidence="4" id="KW-1185">Reference proteome</keyword>
<accession>A0A067SKS9</accession>
<keyword evidence="2" id="KW-0812">Transmembrane</keyword>
<feature type="region of interest" description="Disordered" evidence="1">
    <location>
        <begin position="273"/>
        <end position="309"/>
    </location>
</feature>
<reference evidence="4" key="1">
    <citation type="journal article" date="2014" name="Proc. Natl. Acad. Sci. U.S.A.">
        <title>Extensive sampling of basidiomycete genomes demonstrates inadequacy of the white-rot/brown-rot paradigm for wood decay fungi.</title>
        <authorList>
            <person name="Riley R."/>
            <person name="Salamov A.A."/>
            <person name="Brown D.W."/>
            <person name="Nagy L.G."/>
            <person name="Floudas D."/>
            <person name="Held B.W."/>
            <person name="Levasseur A."/>
            <person name="Lombard V."/>
            <person name="Morin E."/>
            <person name="Otillar R."/>
            <person name="Lindquist E.A."/>
            <person name="Sun H."/>
            <person name="LaButti K.M."/>
            <person name="Schmutz J."/>
            <person name="Jabbour D."/>
            <person name="Luo H."/>
            <person name="Baker S.E."/>
            <person name="Pisabarro A.G."/>
            <person name="Walton J.D."/>
            <person name="Blanchette R.A."/>
            <person name="Henrissat B."/>
            <person name="Martin F."/>
            <person name="Cullen D."/>
            <person name="Hibbett D.S."/>
            <person name="Grigoriev I.V."/>
        </authorList>
    </citation>
    <scope>NUCLEOTIDE SEQUENCE [LARGE SCALE GENOMIC DNA]</scope>
    <source>
        <strain evidence="4">CBS 339.88</strain>
    </source>
</reference>
<feature type="region of interest" description="Disordered" evidence="1">
    <location>
        <begin position="345"/>
        <end position="458"/>
    </location>
</feature>